<accession>A0A2D1U190</accession>
<name>A0A2D1U190_9SPHI</name>
<sequence length="457" mass="53009">MNSLSLRENIGVLLENKLCINYIAFMFENWEDDKRRFERSEEATTFIAHKPNFLERNGIQIIVAIFIFLVSMTCFIRYPDKVVQVGYLSAEHAPVELKSKTDGILKKLLVQNNEVVKKGDIIGWLETEINYNEVLVLLKNIDKLDDDLLKDKGVEKKDFFIKKIGNFNWGELQQNYSEFISELQKYDDFYLNGFYESKINYVDKDIKIALSKNAILEKQQTLSQRELDIEKETYNVDEILNKEALVTKLDLTRSESQLISKERSYFDVSLAIINNESLVSQKRSEVMQMKHDVLQNKVQFRQAIHSLKRALIAWIDKYSISSNESGSIAFSSFLHENQVISPSKIIGYVMPVNSRFYLRIFLSQEAIGRLKENNPVEVRFNSYPYKEFGMLNGKLNYISNIALDSGFLSKVDLPGGLKTNLKHTIPYRENLKSEVIFITKDITLGQRLFDGLFKTKK</sequence>
<keyword evidence="1" id="KW-1133">Transmembrane helix</keyword>
<keyword evidence="3" id="KW-1185">Reference proteome</keyword>
<dbReference type="Proteomes" id="UP000223749">
    <property type="component" value="Chromosome"/>
</dbReference>
<proteinExistence type="predicted"/>
<dbReference type="PANTHER" id="PTHR30386:SF28">
    <property type="entry name" value="EXPORTED PROTEIN"/>
    <property type="match status" value="1"/>
</dbReference>
<keyword evidence="1" id="KW-0472">Membrane</keyword>
<dbReference type="PANTHER" id="PTHR30386">
    <property type="entry name" value="MEMBRANE FUSION SUBUNIT OF EMRAB-TOLC MULTIDRUG EFFLUX PUMP"/>
    <property type="match status" value="1"/>
</dbReference>
<protein>
    <submittedName>
        <fullName evidence="2">Uncharacterized protein</fullName>
    </submittedName>
</protein>
<organism evidence="2 3">
    <name type="scientific">Pedobacter ginsengisoli</name>
    <dbReference type="NCBI Taxonomy" id="363852"/>
    <lineage>
        <taxon>Bacteria</taxon>
        <taxon>Pseudomonadati</taxon>
        <taxon>Bacteroidota</taxon>
        <taxon>Sphingobacteriia</taxon>
        <taxon>Sphingobacteriales</taxon>
        <taxon>Sphingobacteriaceae</taxon>
        <taxon>Pedobacter</taxon>
    </lineage>
</organism>
<dbReference type="EMBL" id="CP024091">
    <property type="protein sequence ID" value="ATP55366.1"/>
    <property type="molecule type" value="Genomic_DNA"/>
</dbReference>
<evidence type="ECO:0000313" key="3">
    <source>
        <dbReference type="Proteomes" id="UP000223749"/>
    </source>
</evidence>
<evidence type="ECO:0000313" key="2">
    <source>
        <dbReference type="EMBL" id="ATP55366.1"/>
    </source>
</evidence>
<gene>
    <name evidence="2" type="ORF">CPT03_02245</name>
</gene>
<reference evidence="2 3" key="1">
    <citation type="submission" date="2017-10" db="EMBL/GenBank/DDBJ databases">
        <title>Whole genome of Pedobacter ginsengisoli T01R-27 isolated from tomato rhizosphere.</title>
        <authorList>
            <person name="Weon H.-Y."/>
            <person name="Lee S.A."/>
            <person name="Sang M.K."/>
            <person name="Song J."/>
        </authorList>
    </citation>
    <scope>NUCLEOTIDE SEQUENCE [LARGE SCALE GENOMIC DNA]</scope>
    <source>
        <strain evidence="2 3">T01R-27</strain>
    </source>
</reference>
<dbReference type="KEGG" id="pgs:CPT03_02245"/>
<evidence type="ECO:0000256" key="1">
    <source>
        <dbReference type="SAM" id="Phobius"/>
    </source>
</evidence>
<dbReference type="PRINTS" id="PR01490">
    <property type="entry name" value="RTXTOXIND"/>
</dbReference>
<feature type="transmembrane region" description="Helical" evidence="1">
    <location>
        <begin position="59"/>
        <end position="78"/>
    </location>
</feature>
<dbReference type="AlphaFoldDB" id="A0A2D1U190"/>
<dbReference type="InterPro" id="IPR050739">
    <property type="entry name" value="MFP"/>
</dbReference>
<dbReference type="OrthoDB" id="7057889at2"/>
<keyword evidence="1" id="KW-0812">Transmembrane</keyword>